<dbReference type="PANTHER" id="PTHR16038">
    <property type="entry name" value="NOP SEVEN ASSOCIATED PROTEIN 1"/>
    <property type="match status" value="1"/>
</dbReference>
<evidence type="ECO:0000313" key="5">
    <source>
        <dbReference type="Proteomes" id="UP001150569"/>
    </source>
</evidence>
<dbReference type="GO" id="GO:0042273">
    <property type="term" value="P:ribosomal large subunit biogenesis"/>
    <property type="evidence" value="ECO:0007669"/>
    <property type="project" value="InterPro"/>
</dbReference>
<evidence type="ECO:0000256" key="1">
    <source>
        <dbReference type="ARBA" id="ARBA00007861"/>
    </source>
</evidence>
<dbReference type="Proteomes" id="UP001150569">
    <property type="component" value="Unassembled WGS sequence"/>
</dbReference>
<keyword evidence="5" id="KW-1185">Reference proteome</keyword>
<protein>
    <recommendedName>
        <fullName evidence="3">Ribosome biogenesis protein NSA1</fullName>
    </recommendedName>
</protein>
<evidence type="ECO:0000256" key="2">
    <source>
        <dbReference type="ARBA" id="ARBA00011187"/>
    </source>
</evidence>
<gene>
    <name evidence="4" type="primary">NSA1</name>
    <name evidence="4" type="ORF">IWQ60_010247</name>
</gene>
<comment type="caution">
    <text evidence="4">The sequence shown here is derived from an EMBL/GenBank/DDBJ whole genome shotgun (WGS) entry which is preliminary data.</text>
</comment>
<dbReference type="GO" id="GO:0030687">
    <property type="term" value="C:preribosome, large subunit precursor"/>
    <property type="evidence" value="ECO:0007669"/>
    <property type="project" value="TreeGrafter"/>
</dbReference>
<name>A0A9W8DN20_9FUNG</name>
<evidence type="ECO:0000256" key="3">
    <source>
        <dbReference type="ARBA" id="ARBA00014234"/>
    </source>
</evidence>
<dbReference type="OrthoDB" id="18388at2759"/>
<dbReference type="SMART" id="SM00320">
    <property type="entry name" value="WD40"/>
    <property type="match status" value="3"/>
</dbReference>
<dbReference type="InterPro" id="IPR015943">
    <property type="entry name" value="WD40/YVTN_repeat-like_dom_sf"/>
</dbReference>
<organism evidence="4 5">
    <name type="scientific">Tieghemiomyces parasiticus</name>
    <dbReference type="NCBI Taxonomy" id="78921"/>
    <lineage>
        <taxon>Eukaryota</taxon>
        <taxon>Fungi</taxon>
        <taxon>Fungi incertae sedis</taxon>
        <taxon>Zoopagomycota</taxon>
        <taxon>Kickxellomycotina</taxon>
        <taxon>Dimargaritomycetes</taxon>
        <taxon>Dimargaritales</taxon>
        <taxon>Dimargaritaceae</taxon>
        <taxon>Tieghemiomyces</taxon>
    </lineage>
</organism>
<comment type="similarity">
    <text evidence="1">Belongs to the NSA1 family.</text>
</comment>
<comment type="subunit">
    <text evidence="2">Component of the pre-66S ribosomal particle.</text>
</comment>
<dbReference type="EMBL" id="JANBPT010000955">
    <property type="protein sequence ID" value="KAJ1911219.1"/>
    <property type="molecule type" value="Genomic_DNA"/>
</dbReference>
<sequence length="448" mass="49824">MANRLRCLTADESGLLKAVTFDLDARLDTETDKQIALTQRHLEAGISSQTANDESAPTVKAWDLRVNRDRAVQRVYYPTGADTVDPAGPAMMMVARQNGDVEIVDARWANDQETARPVCYRYHADVFDANAALRAKRILTYQKFVGAWADASAFAYGTNLGNFHLRRLATGTFRDRVPDDSEDTAAATTDLRVQFDTDLERLRIHDRSPQTLAYAGKERQLTLWDLTKLSGAGAQPDGSEAWAPPAGEPLFQAENVEDDWLGLRVPYHVTDFQFMGEAATRVAACTEDARVLLYDTQAGRRPTVDFALGEEPLRHIVVSPDQRHVYASDNRGAIRCYDIRAGKQTVSLRGCTGAVTDMVISPQYPNRLVSVSLDRRLRVHNLSRPGCPLSHATYLKQRMTQVVVDEAFARTLVSAATAKQTVDKDDKLWSKMAVVEEAKPAKRTKLVK</sequence>
<dbReference type="PANTHER" id="PTHR16038:SF4">
    <property type="entry name" value="WD REPEAT-CONTAINING PROTEIN 74"/>
    <property type="match status" value="1"/>
</dbReference>
<dbReference type="Gene3D" id="2.130.10.10">
    <property type="entry name" value="YVTN repeat-like/Quinoprotein amine dehydrogenase"/>
    <property type="match status" value="1"/>
</dbReference>
<dbReference type="GO" id="GO:0005730">
    <property type="term" value="C:nucleolus"/>
    <property type="evidence" value="ECO:0007669"/>
    <property type="project" value="InterPro"/>
</dbReference>
<dbReference type="AlphaFoldDB" id="A0A9W8DN20"/>
<dbReference type="SUPFAM" id="SSF50978">
    <property type="entry name" value="WD40 repeat-like"/>
    <property type="match status" value="1"/>
</dbReference>
<accession>A0A9W8DN20</accession>
<dbReference type="InterPro" id="IPR037379">
    <property type="entry name" value="WDR74/Nsa1"/>
</dbReference>
<reference evidence="4" key="1">
    <citation type="submission" date="2022-07" db="EMBL/GenBank/DDBJ databases">
        <title>Phylogenomic reconstructions and comparative analyses of Kickxellomycotina fungi.</title>
        <authorList>
            <person name="Reynolds N.K."/>
            <person name="Stajich J.E."/>
            <person name="Barry K."/>
            <person name="Grigoriev I.V."/>
            <person name="Crous P."/>
            <person name="Smith M.E."/>
        </authorList>
    </citation>
    <scope>NUCLEOTIDE SEQUENCE</scope>
    <source>
        <strain evidence="4">RSA 861</strain>
    </source>
</reference>
<evidence type="ECO:0000313" key="4">
    <source>
        <dbReference type="EMBL" id="KAJ1911219.1"/>
    </source>
</evidence>
<dbReference type="InterPro" id="IPR001680">
    <property type="entry name" value="WD40_rpt"/>
</dbReference>
<proteinExistence type="inferred from homology"/>
<dbReference type="InterPro" id="IPR036322">
    <property type="entry name" value="WD40_repeat_dom_sf"/>
</dbReference>